<organism evidence="2">
    <name type="scientific">viral metagenome</name>
    <dbReference type="NCBI Taxonomy" id="1070528"/>
    <lineage>
        <taxon>unclassified sequences</taxon>
        <taxon>metagenomes</taxon>
        <taxon>organismal metagenomes</taxon>
    </lineage>
</organism>
<evidence type="ECO:0000256" key="1">
    <source>
        <dbReference type="SAM" id="MobiDB-lite"/>
    </source>
</evidence>
<sequence length="244" mass="28532">MASFEQESSSTTSTPTDEVAEYKTTYDDKEYFIYRSPDYNDAKPKPPFHNDKKMMKVMLNILDTKVECFVETGSFMGKTIYFVGKNFPKLACYSCELEPDYYKIASAEVKDLPNVKLECVPSPHAVYNIHKNFDSEIYDKKCLFWLDAHWKTDPLYAELLYITKNYKNFIIFVDDFTVPGDDGFWSDGYDIPKIKRFIYKKDTLKYYMPNYSSSDEACKDNACGYIIITNMDFETFDNVKEITI</sequence>
<feature type="region of interest" description="Disordered" evidence="1">
    <location>
        <begin position="1"/>
        <end position="20"/>
    </location>
</feature>
<protein>
    <recommendedName>
        <fullName evidence="3">Methyltransferase</fullName>
    </recommendedName>
</protein>
<proteinExistence type="predicted"/>
<name>A0A6C0FC39_9ZZZZ</name>
<dbReference type="AlphaFoldDB" id="A0A6C0FC39"/>
<dbReference type="EMBL" id="MN738834">
    <property type="protein sequence ID" value="QHT38782.1"/>
    <property type="molecule type" value="Genomic_DNA"/>
</dbReference>
<evidence type="ECO:0000313" key="2">
    <source>
        <dbReference type="EMBL" id="QHT38782.1"/>
    </source>
</evidence>
<evidence type="ECO:0008006" key="3">
    <source>
        <dbReference type="Google" id="ProtNLM"/>
    </source>
</evidence>
<accession>A0A6C0FC39</accession>
<reference evidence="2" key="1">
    <citation type="journal article" date="2020" name="Nature">
        <title>Giant virus diversity and host interactions through global metagenomics.</title>
        <authorList>
            <person name="Schulz F."/>
            <person name="Roux S."/>
            <person name="Paez-Espino D."/>
            <person name="Jungbluth S."/>
            <person name="Walsh D.A."/>
            <person name="Denef V.J."/>
            <person name="McMahon K.D."/>
            <person name="Konstantinidis K.T."/>
            <person name="Eloe-Fadrosh E.A."/>
            <person name="Kyrpides N.C."/>
            <person name="Woyke T."/>
        </authorList>
    </citation>
    <scope>NUCLEOTIDE SEQUENCE</scope>
    <source>
        <strain evidence="2">GVMAG-S-ERX556106-38</strain>
    </source>
</reference>